<proteinExistence type="predicted"/>
<dbReference type="InterPro" id="IPR051138">
    <property type="entry name" value="PIM_Ser/Thr_kinase"/>
</dbReference>
<dbReference type="GO" id="GO:0005524">
    <property type="term" value="F:ATP binding"/>
    <property type="evidence" value="ECO:0007669"/>
    <property type="project" value="UniProtKB-KW"/>
</dbReference>
<evidence type="ECO:0000259" key="12">
    <source>
        <dbReference type="PROSITE" id="PS50011"/>
    </source>
</evidence>
<dbReference type="OrthoDB" id="193931at2759"/>
<evidence type="ECO:0000313" key="13">
    <source>
        <dbReference type="EMBL" id="MPC63654.1"/>
    </source>
</evidence>
<comment type="subcellular location">
    <subcellularLocation>
        <location evidence="1">Host cytoplasm</location>
    </subcellularLocation>
</comment>
<gene>
    <name evidence="13" type="primary">Pim1</name>
    <name evidence="13" type="ORF">E2C01_057755</name>
</gene>
<dbReference type="SMART" id="SM00220">
    <property type="entry name" value="S_TKc"/>
    <property type="match status" value="1"/>
</dbReference>
<evidence type="ECO:0000256" key="10">
    <source>
        <dbReference type="ARBA" id="ARBA00047899"/>
    </source>
</evidence>
<evidence type="ECO:0000256" key="4">
    <source>
        <dbReference type="ARBA" id="ARBA00022527"/>
    </source>
</evidence>
<dbReference type="InterPro" id="IPR011009">
    <property type="entry name" value="Kinase-like_dom_sf"/>
</dbReference>
<evidence type="ECO:0000256" key="9">
    <source>
        <dbReference type="ARBA" id="ARBA00023200"/>
    </source>
</evidence>
<dbReference type="GO" id="GO:0005737">
    <property type="term" value="C:cytoplasm"/>
    <property type="evidence" value="ECO:0007669"/>
    <property type="project" value="TreeGrafter"/>
</dbReference>
<name>A0A5B7H483_PORTR</name>
<dbReference type="EMBL" id="VSRR010021088">
    <property type="protein sequence ID" value="MPC63654.1"/>
    <property type="molecule type" value="Genomic_DNA"/>
</dbReference>
<dbReference type="Gene3D" id="3.30.200.20">
    <property type="entry name" value="Phosphorylase Kinase, domain 1"/>
    <property type="match status" value="1"/>
</dbReference>
<evidence type="ECO:0000256" key="7">
    <source>
        <dbReference type="ARBA" id="ARBA00022777"/>
    </source>
</evidence>
<evidence type="ECO:0000256" key="11">
    <source>
        <dbReference type="ARBA" id="ARBA00048679"/>
    </source>
</evidence>
<reference evidence="13 14" key="1">
    <citation type="submission" date="2019-05" db="EMBL/GenBank/DDBJ databases">
        <title>Another draft genome of Portunus trituberculatus and its Hox gene families provides insights of decapod evolution.</title>
        <authorList>
            <person name="Jeong J.-H."/>
            <person name="Song I."/>
            <person name="Kim S."/>
            <person name="Choi T."/>
            <person name="Kim D."/>
            <person name="Ryu S."/>
            <person name="Kim W."/>
        </authorList>
    </citation>
    <scope>NUCLEOTIDE SEQUENCE [LARGE SCALE GENOMIC DNA]</scope>
    <source>
        <tissue evidence="13">Muscle</tissue>
    </source>
</reference>
<evidence type="ECO:0000256" key="6">
    <source>
        <dbReference type="ARBA" id="ARBA00022741"/>
    </source>
</evidence>
<keyword evidence="9" id="KW-1035">Host cytoplasm</keyword>
<dbReference type="Gene3D" id="1.10.510.10">
    <property type="entry name" value="Transferase(Phosphotransferase) domain 1"/>
    <property type="match status" value="1"/>
</dbReference>
<feature type="domain" description="Protein kinase" evidence="12">
    <location>
        <begin position="1"/>
        <end position="170"/>
    </location>
</feature>
<evidence type="ECO:0000256" key="5">
    <source>
        <dbReference type="ARBA" id="ARBA00022679"/>
    </source>
</evidence>
<dbReference type="PANTHER" id="PTHR22984">
    <property type="entry name" value="SERINE/THREONINE-PROTEIN KINASE PIM"/>
    <property type="match status" value="1"/>
</dbReference>
<dbReference type="GO" id="GO:0030430">
    <property type="term" value="C:host cell cytoplasm"/>
    <property type="evidence" value="ECO:0007669"/>
    <property type="project" value="UniProtKB-SubCell"/>
</dbReference>
<dbReference type="InterPro" id="IPR000719">
    <property type="entry name" value="Prot_kinase_dom"/>
</dbReference>
<evidence type="ECO:0000256" key="3">
    <source>
        <dbReference type="ARBA" id="ARBA00016885"/>
    </source>
</evidence>
<dbReference type="Pfam" id="PF00069">
    <property type="entry name" value="Pkinase"/>
    <property type="match status" value="1"/>
</dbReference>
<keyword evidence="14" id="KW-1185">Reference proteome</keyword>
<evidence type="ECO:0000313" key="14">
    <source>
        <dbReference type="Proteomes" id="UP000324222"/>
    </source>
</evidence>
<dbReference type="PROSITE" id="PS00108">
    <property type="entry name" value="PROTEIN_KINASE_ST"/>
    <property type="match status" value="1"/>
</dbReference>
<dbReference type="AlphaFoldDB" id="A0A5B7H483"/>
<dbReference type="GO" id="GO:0004674">
    <property type="term" value="F:protein serine/threonine kinase activity"/>
    <property type="evidence" value="ECO:0007669"/>
    <property type="project" value="UniProtKB-KW"/>
</dbReference>
<sequence length="170" mass="19484">MFVEIAGYFPMQYTPQNQQTMKYAAPDGLNITKPTTMPTGVHGKRVPLEVALLLRVAHIPQVVRILNWVEKEHSFLLILERPEPCKDLYEYVTERGPLPEDEARDLMLQVLHIVMACHAAGVIHRDIKDENLLVTTDRHGRVTLKLIDFGSGAFFIRDKIYTDFEGECCY</sequence>
<dbReference type="PANTHER" id="PTHR22984:SF25">
    <property type="entry name" value="PROTEIN KINASE DOMAIN-CONTAINING PROTEIN"/>
    <property type="match status" value="1"/>
</dbReference>
<dbReference type="Proteomes" id="UP000324222">
    <property type="component" value="Unassembled WGS sequence"/>
</dbReference>
<evidence type="ECO:0000256" key="2">
    <source>
        <dbReference type="ARBA" id="ARBA00012513"/>
    </source>
</evidence>
<evidence type="ECO:0000256" key="8">
    <source>
        <dbReference type="ARBA" id="ARBA00022840"/>
    </source>
</evidence>
<protein>
    <recommendedName>
        <fullName evidence="3">Serine/threonine-protein kinase 1</fullName>
        <ecNumber evidence="2">2.7.11.1</ecNumber>
    </recommendedName>
</protein>
<keyword evidence="6" id="KW-0547">Nucleotide-binding</keyword>
<dbReference type="EC" id="2.7.11.1" evidence="2"/>
<dbReference type="PROSITE" id="PS50011">
    <property type="entry name" value="PROTEIN_KINASE_DOM"/>
    <property type="match status" value="1"/>
</dbReference>
<keyword evidence="5" id="KW-0808">Transferase</keyword>
<keyword evidence="8" id="KW-0067">ATP-binding</keyword>
<comment type="catalytic activity">
    <reaction evidence="10">
        <text>L-threonyl-[protein] + ATP = O-phospho-L-threonyl-[protein] + ADP + H(+)</text>
        <dbReference type="Rhea" id="RHEA:46608"/>
        <dbReference type="Rhea" id="RHEA-COMP:11060"/>
        <dbReference type="Rhea" id="RHEA-COMP:11605"/>
        <dbReference type="ChEBI" id="CHEBI:15378"/>
        <dbReference type="ChEBI" id="CHEBI:30013"/>
        <dbReference type="ChEBI" id="CHEBI:30616"/>
        <dbReference type="ChEBI" id="CHEBI:61977"/>
        <dbReference type="ChEBI" id="CHEBI:456216"/>
        <dbReference type="EC" id="2.7.11.1"/>
    </reaction>
</comment>
<comment type="caution">
    <text evidence="13">The sequence shown here is derived from an EMBL/GenBank/DDBJ whole genome shotgun (WGS) entry which is preliminary data.</text>
</comment>
<evidence type="ECO:0000256" key="1">
    <source>
        <dbReference type="ARBA" id="ARBA00004192"/>
    </source>
</evidence>
<keyword evidence="7 13" id="KW-0418">Kinase</keyword>
<dbReference type="SUPFAM" id="SSF56112">
    <property type="entry name" value="Protein kinase-like (PK-like)"/>
    <property type="match status" value="1"/>
</dbReference>
<keyword evidence="4" id="KW-0723">Serine/threonine-protein kinase</keyword>
<dbReference type="InterPro" id="IPR008271">
    <property type="entry name" value="Ser/Thr_kinase_AS"/>
</dbReference>
<organism evidence="13 14">
    <name type="scientific">Portunus trituberculatus</name>
    <name type="common">Swimming crab</name>
    <name type="synonym">Neptunus trituberculatus</name>
    <dbReference type="NCBI Taxonomy" id="210409"/>
    <lineage>
        <taxon>Eukaryota</taxon>
        <taxon>Metazoa</taxon>
        <taxon>Ecdysozoa</taxon>
        <taxon>Arthropoda</taxon>
        <taxon>Crustacea</taxon>
        <taxon>Multicrustacea</taxon>
        <taxon>Malacostraca</taxon>
        <taxon>Eumalacostraca</taxon>
        <taxon>Eucarida</taxon>
        <taxon>Decapoda</taxon>
        <taxon>Pleocyemata</taxon>
        <taxon>Brachyura</taxon>
        <taxon>Eubrachyura</taxon>
        <taxon>Portunoidea</taxon>
        <taxon>Portunidae</taxon>
        <taxon>Portuninae</taxon>
        <taxon>Portunus</taxon>
    </lineage>
</organism>
<accession>A0A5B7H483</accession>
<comment type="catalytic activity">
    <reaction evidence="11">
        <text>L-seryl-[protein] + ATP = O-phospho-L-seryl-[protein] + ADP + H(+)</text>
        <dbReference type="Rhea" id="RHEA:17989"/>
        <dbReference type="Rhea" id="RHEA-COMP:9863"/>
        <dbReference type="Rhea" id="RHEA-COMP:11604"/>
        <dbReference type="ChEBI" id="CHEBI:15378"/>
        <dbReference type="ChEBI" id="CHEBI:29999"/>
        <dbReference type="ChEBI" id="CHEBI:30616"/>
        <dbReference type="ChEBI" id="CHEBI:83421"/>
        <dbReference type="ChEBI" id="CHEBI:456216"/>
        <dbReference type="EC" id="2.7.11.1"/>
    </reaction>
</comment>